<dbReference type="EMBL" id="BMIC01000001">
    <property type="protein sequence ID" value="GFZ75737.1"/>
    <property type="molecule type" value="Genomic_DNA"/>
</dbReference>
<dbReference type="Proteomes" id="UP000598120">
    <property type="component" value="Unassembled WGS sequence"/>
</dbReference>
<accession>A0A8J2TMI9</accession>
<proteinExistence type="predicted"/>
<protein>
    <recommendedName>
        <fullName evidence="3">STAS/SEC14 domain-containing protein</fullName>
    </recommendedName>
</protein>
<dbReference type="AlphaFoldDB" id="A0A8J2TMI9"/>
<keyword evidence="2" id="KW-1185">Reference proteome</keyword>
<gene>
    <name evidence="1" type="ORF">GCM10011531_00050</name>
</gene>
<evidence type="ECO:0000313" key="2">
    <source>
        <dbReference type="Proteomes" id="UP000598120"/>
    </source>
</evidence>
<sequence>MRFEQSKYFNLLTHSKVEFSFGDFYLLDNFIISELHEGIHFDWDKIQEVIGVLLDYYESGFKIGYISNRVESYSIEPQLWMNFHEDYDFIVASAVISYTDFNYMNATIEKHFTKNSLKRCTTLDEAIHWVQNLKEFSQN</sequence>
<comment type="caution">
    <text evidence="1">The sequence shown here is derived from an EMBL/GenBank/DDBJ whole genome shotgun (WGS) entry which is preliminary data.</text>
</comment>
<evidence type="ECO:0000313" key="1">
    <source>
        <dbReference type="EMBL" id="GFZ75737.1"/>
    </source>
</evidence>
<reference evidence="1 2" key="1">
    <citation type="journal article" date="2014" name="Int. J. Syst. Evol. Microbiol.">
        <title>Complete genome sequence of Corynebacterium casei LMG S-19264T (=DSM 44701T), isolated from a smear-ripened cheese.</title>
        <authorList>
            <consortium name="US DOE Joint Genome Institute (JGI-PGF)"/>
            <person name="Walter F."/>
            <person name="Albersmeier A."/>
            <person name="Kalinowski J."/>
            <person name="Ruckert C."/>
        </authorList>
    </citation>
    <scope>NUCLEOTIDE SEQUENCE [LARGE SCALE GENOMIC DNA]</scope>
    <source>
        <strain evidence="1 2">CGMCC 1.15295</strain>
    </source>
</reference>
<organism evidence="1 2">
    <name type="scientific">Aquaticitalea lipolytica</name>
    <dbReference type="NCBI Taxonomy" id="1247562"/>
    <lineage>
        <taxon>Bacteria</taxon>
        <taxon>Pseudomonadati</taxon>
        <taxon>Bacteroidota</taxon>
        <taxon>Flavobacteriia</taxon>
        <taxon>Flavobacteriales</taxon>
        <taxon>Flavobacteriaceae</taxon>
        <taxon>Aquaticitalea</taxon>
    </lineage>
</organism>
<dbReference type="RefSeq" id="WP_188604290.1">
    <property type="nucleotide sequence ID" value="NZ_BMIC01000001.1"/>
</dbReference>
<name>A0A8J2TMI9_9FLAO</name>
<evidence type="ECO:0008006" key="3">
    <source>
        <dbReference type="Google" id="ProtNLM"/>
    </source>
</evidence>